<evidence type="ECO:0000313" key="1">
    <source>
        <dbReference type="EMBL" id="SFC24201.1"/>
    </source>
</evidence>
<keyword evidence="2" id="KW-1185">Reference proteome</keyword>
<evidence type="ECO:0008006" key="3">
    <source>
        <dbReference type="Google" id="ProtNLM"/>
    </source>
</evidence>
<proteinExistence type="predicted"/>
<dbReference type="RefSeq" id="WP_093823051.1">
    <property type="nucleotide sequence ID" value="NZ_FOLQ01000001.1"/>
</dbReference>
<reference evidence="1 2" key="1">
    <citation type="submission" date="2016-10" db="EMBL/GenBank/DDBJ databases">
        <authorList>
            <person name="de Groot N.N."/>
        </authorList>
    </citation>
    <scope>NUCLEOTIDE SEQUENCE [LARGE SCALE GENOMIC DNA]</scope>
    <source>
        <strain evidence="1 2">DSM 26130</strain>
    </source>
</reference>
<evidence type="ECO:0000313" key="2">
    <source>
        <dbReference type="Proteomes" id="UP000198598"/>
    </source>
</evidence>
<sequence>MKTAFYATDCSVDSALALRRWQTANPNESLRLTILHSYDLDDSLALTRETYRAAKQQAKARLDQWLEMLTQSWAGELNPETLLASPELAITMHLLLRSYDFLLLDEQVISETILHQTKVKVCRLTDHELCLLTI</sequence>
<dbReference type="Proteomes" id="UP000198598">
    <property type="component" value="Unassembled WGS sequence"/>
</dbReference>
<protein>
    <recommendedName>
        <fullName evidence="3">Universal stress protein family protein</fullName>
    </recommendedName>
</protein>
<organism evidence="1 2">
    <name type="scientific">Spirosoma endophyticum</name>
    <dbReference type="NCBI Taxonomy" id="662367"/>
    <lineage>
        <taxon>Bacteria</taxon>
        <taxon>Pseudomonadati</taxon>
        <taxon>Bacteroidota</taxon>
        <taxon>Cytophagia</taxon>
        <taxon>Cytophagales</taxon>
        <taxon>Cytophagaceae</taxon>
        <taxon>Spirosoma</taxon>
    </lineage>
</organism>
<name>A0A1I1HK37_9BACT</name>
<accession>A0A1I1HK37</accession>
<gene>
    <name evidence="1" type="ORF">SAMN05216167_101722</name>
</gene>
<dbReference type="EMBL" id="FOLQ01000001">
    <property type="protein sequence ID" value="SFC24201.1"/>
    <property type="molecule type" value="Genomic_DNA"/>
</dbReference>
<dbReference type="STRING" id="662367.SAMN05216167_101722"/>
<dbReference type="OrthoDB" id="962729at2"/>
<dbReference type="AlphaFoldDB" id="A0A1I1HK37"/>